<dbReference type="FunFam" id="1.20.5.170:FF:000020">
    <property type="entry name" value="BZIP transcription factor"/>
    <property type="match status" value="1"/>
</dbReference>
<accession>A0AAV6MDJ0</accession>
<comment type="caution">
    <text evidence="8">The sequence shown here is derived from an EMBL/GenBank/DDBJ whole genome shotgun (WGS) entry which is preliminary data.</text>
</comment>
<reference evidence="8 9" key="1">
    <citation type="journal article" date="2021" name="Hortic Res">
        <title>The domestication of Cucurbita argyrosperma as revealed by the genome of its wild relative.</title>
        <authorList>
            <person name="Barrera-Redondo J."/>
            <person name="Sanchez-de la Vega G."/>
            <person name="Aguirre-Liguori J.A."/>
            <person name="Castellanos-Morales G."/>
            <person name="Gutierrez-Guerrero Y.T."/>
            <person name="Aguirre-Dugua X."/>
            <person name="Aguirre-Planter E."/>
            <person name="Tenaillon M.I."/>
            <person name="Lira-Saade R."/>
            <person name="Eguiarte L.E."/>
        </authorList>
    </citation>
    <scope>NUCLEOTIDE SEQUENCE [LARGE SCALE GENOMIC DNA]</scope>
    <source>
        <strain evidence="8">JBR-2021</strain>
    </source>
</reference>
<dbReference type="InterPro" id="IPR044521">
    <property type="entry name" value="AtbZIP8/43"/>
</dbReference>
<evidence type="ECO:0000256" key="1">
    <source>
        <dbReference type="ARBA" id="ARBA00004123"/>
    </source>
</evidence>
<evidence type="ECO:0000259" key="7">
    <source>
        <dbReference type="PROSITE" id="PS50217"/>
    </source>
</evidence>
<dbReference type="InterPro" id="IPR045314">
    <property type="entry name" value="bZIP_plant_GBF1"/>
</dbReference>
<dbReference type="GO" id="GO:0003677">
    <property type="term" value="F:DNA binding"/>
    <property type="evidence" value="ECO:0007669"/>
    <property type="project" value="UniProtKB-KW"/>
</dbReference>
<dbReference type="PANTHER" id="PTHR46324:SF26">
    <property type="entry name" value="OS02G0728001 PROTEIN"/>
    <property type="match status" value="1"/>
</dbReference>
<dbReference type="GO" id="GO:0003700">
    <property type="term" value="F:DNA-binding transcription factor activity"/>
    <property type="evidence" value="ECO:0007669"/>
    <property type="project" value="InterPro"/>
</dbReference>
<name>A0AAV6MDJ0_9ROSI</name>
<evidence type="ECO:0000256" key="3">
    <source>
        <dbReference type="ARBA" id="ARBA00023125"/>
    </source>
</evidence>
<keyword evidence="3" id="KW-0238">DNA-binding</keyword>
<evidence type="ECO:0000313" key="9">
    <source>
        <dbReference type="Proteomes" id="UP000685013"/>
    </source>
</evidence>
<evidence type="ECO:0000256" key="5">
    <source>
        <dbReference type="ARBA" id="ARBA00023242"/>
    </source>
</evidence>
<dbReference type="PROSITE" id="PS50217">
    <property type="entry name" value="BZIP"/>
    <property type="match status" value="1"/>
</dbReference>
<evidence type="ECO:0000256" key="6">
    <source>
        <dbReference type="SAM" id="Coils"/>
    </source>
</evidence>
<feature type="domain" description="BZIP" evidence="7">
    <location>
        <begin position="42"/>
        <end position="105"/>
    </location>
</feature>
<proteinExistence type="predicted"/>
<evidence type="ECO:0000313" key="8">
    <source>
        <dbReference type="EMBL" id="KAG6579707.1"/>
    </source>
</evidence>
<keyword evidence="6" id="KW-0175">Coiled coil</keyword>
<dbReference type="CDD" id="cd14702">
    <property type="entry name" value="bZIP_plant_GBF1"/>
    <property type="match status" value="1"/>
</dbReference>
<sequence length="129" mass="15452">MLLPSEVPEESYFWTIQTDDNNDNLPNMVSSGCDEERAKTVDERRQRRMISNRESARRSRMRKQKHLNQLWSQLARLCNENRDLEEKVSRLMESQQLLLQENVNLKQQVSGFRQILRDMELEQQLVAQF</sequence>
<dbReference type="PANTHER" id="PTHR46324">
    <property type="entry name" value="BASIC LEUCINE ZIPPER 43-RELATED"/>
    <property type="match status" value="1"/>
</dbReference>
<dbReference type="PROSITE" id="PS00036">
    <property type="entry name" value="BZIP_BASIC"/>
    <property type="match status" value="1"/>
</dbReference>
<organism evidence="8 9">
    <name type="scientific">Cucurbita argyrosperma subsp. sororia</name>
    <dbReference type="NCBI Taxonomy" id="37648"/>
    <lineage>
        <taxon>Eukaryota</taxon>
        <taxon>Viridiplantae</taxon>
        <taxon>Streptophyta</taxon>
        <taxon>Embryophyta</taxon>
        <taxon>Tracheophyta</taxon>
        <taxon>Spermatophyta</taxon>
        <taxon>Magnoliopsida</taxon>
        <taxon>eudicotyledons</taxon>
        <taxon>Gunneridae</taxon>
        <taxon>Pentapetalae</taxon>
        <taxon>rosids</taxon>
        <taxon>fabids</taxon>
        <taxon>Cucurbitales</taxon>
        <taxon>Cucurbitaceae</taxon>
        <taxon>Cucurbiteae</taxon>
        <taxon>Cucurbita</taxon>
    </lineage>
</organism>
<evidence type="ECO:0000256" key="4">
    <source>
        <dbReference type="ARBA" id="ARBA00023163"/>
    </source>
</evidence>
<dbReference type="SMART" id="SM00338">
    <property type="entry name" value="BRLZ"/>
    <property type="match status" value="1"/>
</dbReference>
<dbReference type="AlphaFoldDB" id="A0AAV6MDJ0"/>
<feature type="coiled-coil region" evidence="6">
    <location>
        <begin position="67"/>
        <end position="101"/>
    </location>
</feature>
<dbReference type="Pfam" id="PF00170">
    <property type="entry name" value="bZIP_1"/>
    <property type="match status" value="1"/>
</dbReference>
<gene>
    <name evidence="8" type="primary">BZIP43</name>
    <name evidence="8" type="ORF">SDJN03_24155</name>
</gene>
<dbReference type="EMBL" id="JAGKQH010000015">
    <property type="protein sequence ID" value="KAG6579707.1"/>
    <property type="molecule type" value="Genomic_DNA"/>
</dbReference>
<protein>
    <submittedName>
        <fullName evidence="8">Basic leucine zipper 43</fullName>
    </submittedName>
</protein>
<dbReference type="GO" id="GO:0046983">
    <property type="term" value="F:protein dimerization activity"/>
    <property type="evidence" value="ECO:0007669"/>
    <property type="project" value="UniProtKB-ARBA"/>
</dbReference>
<feature type="non-terminal residue" evidence="8">
    <location>
        <position position="1"/>
    </location>
</feature>
<evidence type="ECO:0000256" key="2">
    <source>
        <dbReference type="ARBA" id="ARBA00023015"/>
    </source>
</evidence>
<keyword evidence="2" id="KW-0805">Transcription regulation</keyword>
<keyword evidence="5" id="KW-0539">Nucleus</keyword>
<dbReference type="Proteomes" id="UP000685013">
    <property type="component" value="Chromosome 15"/>
</dbReference>
<comment type="subcellular location">
    <subcellularLocation>
        <location evidence="1">Nucleus</location>
    </subcellularLocation>
</comment>
<keyword evidence="4" id="KW-0804">Transcription</keyword>
<dbReference type="InterPro" id="IPR004827">
    <property type="entry name" value="bZIP"/>
</dbReference>
<dbReference type="GO" id="GO:0005634">
    <property type="term" value="C:nucleus"/>
    <property type="evidence" value="ECO:0007669"/>
    <property type="project" value="UniProtKB-SubCell"/>
</dbReference>
<keyword evidence="9" id="KW-1185">Reference proteome</keyword>